<comment type="caution">
    <text evidence="7">The sequence shown here is derived from an EMBL/GenBank/DDBJ whole genome shotgun (WGS) entry which is preliminary data.</text>
</comment>
<evidence type="ECO:0000256" key="4">
    <source>
        <dbReference type="ARBA" id="ARBA00023157"/>
    </source>
</evidence>
<sequence length="200" mass="20660">MRPPSPASPSRTSGAAAVLVALLLVLTGCSSVEGTGGKGYVTADGTVRMVDEGEREAPVELSGEGLDGEQLDLADFRGTTTVVNVWGAWCAQCRHEMPDLVEAAAETEGIAQFVGINIRDGSTSQALSFNRKFGVEYPSFYSPDGKALLPFHDTIPPNAIPSTVVLDAEGRVAAAIIGVLPSAGTLVGVIEDVSGKSADE</sequence>
<evidence type="ECO:0000313" key="7">
    <source>
        <dbReference type="EMBL" id="MBE7325547.1"/>
    </source>
</evidence>
<keyword evidence="8" id="KW-1185">Reference proteome</keyword>
<organism evidence="7 8">
    <name type="scientific">Nocardioides malaquae</name>
    <dbReference type="NCBI Taxonomy" id="2773426"/>
    <lineage>
        <taxon>Bacteria</taxon>
        <taxon>Bacillati</taxon>
        <taxon>Actinomycetota</taxon>
        <taxon>Actinomycetes</taxon>
        <taxon>Propionibacteriales</taxon>
        <taxon>Nocardioidaceae</taxon>
        <taxon>Nocardioides</taxon>
    </lineage>
</organism>
<evidence type="ECO:0000256" key="2">
    <source>
        <dbReference type="ARBA" id="ARBA00022748"/>
    </source>
</evidence>
<keyword evidence="3" id="KW-0812">Transmembrane</keyword>
<evidence type="ECO:0000313" key="8">
    <source>
        <dbReference type="Proteomes" id="UP000756387"/>
    </source>
</evidence>
<dbReference type="PANTHER" id="PTHR42852:SF6">
    <property type="entry name" value="THIOL:DISULFIDE INTERCHANGE PROTEIN DSBE"/>
    <property type="match status" value="1"/>
</dbReference>
<reference evidence="7 8" key="1">
    <citation type="submission" date="2020-10" db="EMBL/GenBank/DDBJ databases">
        <title>Nocardioides sp. isolated from sludge.</title>
        <authorList>
            <person name="Zhang X."/>
        </authorList>
    </citation>
    <scope>NUCLEOTIDE SEQUENCE [LARGE SCALE GENOMIC DNA]</scope>
    <source>
        <strain evidence="7 8">Y6</strain>
    </source>
</reference>
<keyword evidence="4" id="KW-1015">Disulfide bond</keyword>
<keyword evidence="2" id="KW-0201">Cytochrome c-type biogenesis</keyword>
<dbReference type="InterPro" id="IPR050553">
    <property type="entry name" value="Thioredoxin_ResA/DsbE_sf"/>
</dbReference>
<protein>
    <submittedName>
        <fullName evidence="7">TlpA family protein disulfide reductase</fullName>
    </submittedName>
</protein>
<dbReference type="CDD" id="cd02966">
    <property type="entry name" value="TlpA_like_family"/>
    <property type="match status" value="1"/>
</dbReference>
<comment type="subcellular location">
    <subcellularLocation>
        <location evidence="1">Cell envelope</location>
    </subcellularLocation>
</comment>
<dbReference type="SUPFAM" id="SSF52833">
    <property type="entry name" value="Thioredoxin-like"/>
    <property type="match status" value="1"/>
</dbReference>
<dbReference type="InterPro" id="IPR036249">
    <property type="entry name" value="Thioredoxin-like_sf"/>
</dbReference>
<proteinExistence type="predicted"/>
<dbReference type="InterPro" id="IPR013740">
    <property type="entry name" value="Redoxin"/>
</dbReference>
<dbReference type="Pfam" id="PF08534">
    <property type="entry name" value="Redoxin"/>
    <property type="match status" value="1"/>
</dbReference>
<dbReference type="PROSITE" id="PS51352">
    <property type="entry name" value="THIOREDOXIN_2"/>
    <property type="match status" value="1"/>
</dbReference>
<dbReference type="EMBL" id="JADCSA010000013">
    <property type="protein sequence ID" value="MBE7325547.1"/>
    <property type="molecule type" value="Genomic_DNA"/>
</dbReference>
<keyword evidence="3" id="KW-0735">Signal-anchor</keyword>
<evidence type="ECO:0000256" key="5">
    <source>
        <dbReference type="ARBA" id="ARBA00023284"/>
    </source>
</evidence>
<gene>
    <name evidence="7" type="ORF">IEQ44_12885</name>
</gene>
<dbReference type="PROSITE" id="PS51257">
    <property type="entry name" value="PROKAR_LIPOPROTEIN"/>
    <property type="match status" value="1"/>
</dbReference>
<name>A0ABR9RWK4_9ACTN</name>
<dbReference type="Gene3D" id="3.40.30.10">
    <property type="entry name" value="Glutaredoxin"/>
    <property type="match status" value="1"/>
</dbReference>
<dbReference type="PANTHER" id="PTHR42852">
    <property type="entry name" value="THIOL:DISULFIDE INTERCHANGE PROTEIN DSBE"/>
    <property type="match status" value="1"/>
</dbReference>
<evidence type="ECO:0000259" key="6">
    <source>
        <dbReference type="PROSITE" id="PS51352"/>
    </source>
</evidence>
<accession>A0ABR9RWK4</accession>
<evidence type="ECO:0000256" key="3">
    <source>
        <dbReference type="ARBA" id="ARBA00022968"/>
    </source>
</evidence>
<dbReference type="InterPro" id="IPR013766">
    <property type="entry name" value="Thioredoxin_domain"/>
</dbReference>
<keyword evidence="5" id="KW-0676">Redox-active center</keyword>
<evidence type="ECO:0000256" key="1">
    <source>
        <dbReference type="ARBA" id="ARBA00004196"/>
    </source>
</evidence>
<dbReference type="Proteomes" id="UP000756387">
    <property type="component" value="Unassembled WGS sequence"/>
</dbReference>
<feature type="domain" description="Thioredoxin" evidence="6">
    <location>
        <begin position="50"/>
        <end position="195"/>
    </location>
</feature>